<comment type="caution">
    <text evidence="1">The sequence shown here is derived from an EMBL/GenBank/DDBJ whole genome shotgun (WGS) entry which is preliminary data.</text>
</comment>
<dbReference type="Proteomes" id="UP000824469">
    <property type="component" value="Unassembled WGS sequence"/>
</dbReference>
<organism evidence="1 2">
    <name type="scientific">Taxus chinensis</name>
    <name type="common">Chinese yew</name>
    <name type="synonym">Taxus wallichiana var. chinensis</name>
    <dbReference type="NCBI Taxonomy" id="29808"/>
    <lineage>
        <taxon>Eukaryota</taxon>
        <taxon>Viridiplantae</taxon>
        <taxon>Streptophyta</taxon>
        <taxon>Embryophyta</taxon>
        <taxon>Tracheophyta</taxon>
        <taxon>Spermatophyta</taxon>
        <taxon>Pinopsida</taxon>
        <taxon>Pinidae</taxon>
        <taxon>Conifers II</taxon>
        <taxon>Cupressales</taxon>
        <taxon>Taxaceae</taxon>
        <taxon>Taxus</taxon>
    </lineage>
</organism>
<dbReference type="EMBL" id="JAHRHJ020000002">
    <property type="protein sequence ID" value="KAH9324854.1"/>
    <property type="molecule type" value="Genomic_DNA"/>
</dbReference>
<gene>
    <name evidence="1" type="ORF">KI387_005032</name>
</gene>
<evidence type="ECO:0000313" key="1">
    <source>
        <dbReference type="EMBL" id="KAH9324854.1"/>
    </source>
</evidence>
<name>A0AA38GM93_TAXCH</name>
<protein>
    <submittedName>
        <fullName evidence="1">Uncharacterized protein</fullName>
    </submittedName>
</protein>
<proteinExistence type="predicted"/>
<sequence length="132" mass="14851">TLKDEMRKDDFTLNMCATPDAIIKVSNIEEENAVLKEMNNETLGHMERLTLIAGKHDALLIAQDPHKEKIKDIGKSLAQKMDVMDGMVSSLSNVLRILQNEGENMKLDEMEVVLVDILDKTNNALSDWNALE</sequence>
<accession>A0AA38GM93</accession>
<feature type="non-terminal residue" evidence="1">
    <location>
        <position position="1"/>
    </location>
</feature>
<evidence type="ECO:0000313" key="2">
    <source>
        <dbReference type="Proteomes" id="UP000824469"/>
    </source>
</evidence>
<feature type="non-terminal residue" evidence="1">
    <location>
        <position position="132"/>
    </location>
</feature>
<dbReference type="AlphaFoldDB" id="A0AA38GM93"/>
<keyword evidence="2" id="KW-1185">Reference proteome</keyword>
<reference evidence="1 2" key="1">
    <citation type="journal article" date="2021" name="Nat. Plants">
        <title>The Taxus genome provides insights into paclitaxel biosynthesis.</title>
        <authorList>
            <person name="Xiong X."/>
            <person name="Gou J."/>
            <person name="Liao Q."/>
            <person name="Li Y."/>
            <person name="Zhou Q."/>
            <person name="Bi G."/>
            <person name="Li C."/>
            <person name="Du R."/>
            <person name="Wang X."/>
            <person name="Sun T."/>
            <person name="Guo L."/>
            <person name="Liang H."/>
            <person name="Lu P."/>
            <person name="Wu Y."/>
            <person name="Zhang Z."/>
            <person name="Ro D.K."/>
            <person name="Shang Y."/>
            <person name="Huang S."/>
            <person name="Yan J."/>
        </authorList>
    </citation>
    <scope>NUCLEOTIDE SEQUENCE [LARGE SCALE GENOMIC DNA]</scope>
    <source>
        <strain evidence="1">Ta-2019</strain>
    </source>
</reference>